<dbReference type="AlphaFoldDB" id="A0A2G9R4U9"/>
<feature type="compositionally biased region" description="Low complexity" evidence="7">
    <location>
        <begin position="152"/>
        <end position="162"/>
    </location>
</feature>
<dbReference type="InterPro" id="IPR001841">
    <property type="entry name" value="Znf_RING"/>
</dbReference>
<dbReference type="OrthoDB" id="5330228at2759"/>
<reference evidence="10" key="1">
    <citation type="journal article" date="2017" name="Nat. Commun.">
        <title>The North American bullfrog draft genome provides insight into hormonal regulation of long noncoding RNA.</title>
        <authorList>
            <person name="Hammond S.A."/>
            <person name="Warren R.L."/>
            <person name="Vandervalk B.P."/>
            <person name="Kucuk E."/>
            <person name="Khan H."/>
            <person name="Gibb E.A."/>
            <person name="Pandoh P."/>
            <person name="Kirk H."/>
            <person name="Zhao Y."/>
            <person name="Jones M."/>
            <person name="Mungall A.J."/>
            <person name="Coope R."/>
            <person name="Pleasance S."/>
            <person name="Moore R.A."/>
            <person name="Holt R.A."/>
            <person name="Round J.M."/>
            <person name="Ohora S."/>
            <person name="Walle B.V."/>
            <person name="Veldhoen N."/>
            <person name="Helbing C.C."/>
            <person name="Birol I."/>
        </authorList>
    </citation>
    <scope>NUCLEOTIDE SEQUENCE [LARGE SCALE GENOMIC DNA]</scope>
</reference>
<dbReference type="InterPro" id="IPR013083">
    <property type="entry name" value="Znf_RING/FYVE/PHD"/>
</dbReference>
<dbReference type="GO" id="GO:0005634">
    <property type="term" value="C:nucleus"/>
    <property type="evidence" value="ECO:0007669"/>
    <property type="project" value="TreeGrafter"/>
</dbReference>
<evidence type="ECO:0000256" key="5">
    <source>
        <dbReference type="ARBA" id="ARBA00022833"/>
    </source>
</evidence>
<gene>
    <name evidence="9" type="ORF">AB205_0146470</name>
</gene>
<dbReference type="InterPro" id="IPR018957">
    <property type="entry name" value="Znf_C3HC4_RING-type"/>
</dbReference>
<feature type="region of interest" description="Disordered" evidence="7">
    <location>
        <begin position="111"/>
        <end position="173"/>
    </location>
</feature>
<feature type="compositionally biased region" description="Acidic residues" evidence="7">
    <location>
        <begin position="138"/>
        <end position="151"/>
    </location>
</feature>
<evidence type="ECO:0000256" key="4">
    <source>
        <dbReference type="ARBA" id="ARBA00022786"/>
    </source>
</evidence>
<dbReference type="Gene3D" id="3.30.40.10">
    <property type="entry name" value="Zinc/RING finger domain, C3HC4 (zinc finger)"/>
    <property type="match status" value="1"/>
</dbReference>
<evidence type="ECO:0000313" key="9">
    <source>
        <dbReference type="EMBL" id="PIO22886.1"/>
    </source>
</evidence>
<dbReference type="GO" id="GO:0000151">
    <property type="term" value="C:ubiquitin ligase complex"/>
    <property type="evidence" value="ECO:0007669"/>
    <property type="project" value="TreeGrafter"/>
</dbReference>
<evidence type="ECO:0000256" key="7">
    <source>
        <dbReference type="SAM" id="MobiDB-lite"/>
    </source>
</evidence>
<dbReference type="PANTHER" id="PTHR15067:SF4">
    <property type="entry name" value="E3 UBIQUITIN-PROTEIN LIGASE RNF8"/>
    <property type="match status" value="1"/>
</dbReference>
<dbReference type="SUPFAM" id="SSF57850">
    <property type="entry name" value="RING/U-box"/>
    <property type="match status" value="1"/>
</dbReference>
<dbReference type="GO" id="GO:0006511">
    <property type="term" value="P:ubiquitin-dependent protein catabolic process"/>
    <property type="evidence" value="ECO:0007669"/>
    <property type="project" value="TreeGrafter"/>
</dbReference>
<keyword evidence="5" id="KW-0862">Zinc</keyword>
<evidence type="ECO:0000256" key="3">
    <source>
        <dbReference type="ARBA" id="ARBA00022771"/>
    </source>
</evidence>
<dbReference type="GO" id="GO:0042393">
    <property type="term" value="F:histone binding"/>
    <property type="evidence" value="ECO:0007669"/>
    <property type="project" value="TreeGrafter"/>
</dbReference>
<dbReference type="GO" id="GO:0070936">
    <property type="term" value="P:protein K48-linked ubiquitination"/>
    <property type="evidence" value="ECO:0007669"/>
    <property type="project" value="TreeGrafter"/>
</dbReference>
<dbReference type="GO" id="GO:0035861">
    <property type="term" value="C:site of double-strand break"/>
    <property type="evidence" value="ECO:0007669"/>
    <property type="project" value="TreeGrafter"/>
</dbReference>
<evidence type="ECO:0000256" key="1">
    <source>
        <dbReference type="ARBA" id="ARBA00022679"/>
    </source>
</evidence>
<keyword evidence="3 6" id="KW-0863">Zinc-finger</keyword>
<keyword evidence="1" id="KW-0808">Transferase</keyword>
<name>A0A2G9R4U9_AQUCT</name>
<evidence type="ECO:0000313" key="10">
    <source>
        <dbReference type="Proteomes" id="UP000228934"/>
    </source>
</evidence>
<keyword evidence="4" id="KW-0833">Ubl conjugation pathway</keyword>
<feature type="compositionally biased region" description="Low complexity" evidence="7">
    <location>
        <begin position="120"/>
        <end position="137"/>
    </location>
</feature>
<sequence>MEIVDCSEEMDNEIWLLGVTAHFDIVPPVLFFLVHQAVTLSCAHSFCSFCIQSWRKRKDECPICRQEIKSQTRSLVLDNCINRMVDKLSQEMKDRRMALILERKDLAQSTIPTPIPIPAPTESDSSSSDLSFISILDSSDDGDLEESDDFGDSSIDSELSLDSGDDYEDLFFQ</sequence>
<feature type="compositionally biased region" description="Acidic residues" evidence="7">
    <location>
        <begin position="163"/>
        <end position="173"/>
    </location>
</feature>
<dbReference type="GO" id="GO:0005829">
    <property type="term" value="C:cytosol"/>
    <property type="evidence" value="ECO:0007669"/>
    <property type="project" value="TreeGrafter"/>
</dbReference>
<keyword evidence="2" id="KW-0479">Metal-binding</keyword>
<dbReference type="GO" id="GO:0008270">
    <property type="term" value="F:zinc ion binding"/>
    <property type="evidence" value="ECO:0007669"/>
    <property type="project" value="UniProtKB-KW"/>
</dbReference>
<protein>
    <recommendedName>
        <fullName evidence="8">RING-type domain-containing protein</fullName>
    </recommendedName>
</protein>
<dbReference type="InterPro" id="IPR017907">
    <property type="entry name" value="Znf_RING_CS"/>
</dbReference>
<dbReference type="PROSITE" id="PS00518">
    <property type="entry name" value="ZF_RING_1"/>
    <property type="match status" value="1"/>
</dbReference>
<dbReference type="GO" id="GO:0061630">
    <property type="term" value="F:ubiquitin protein ligase activity"/>
    <property type="evidence" value="ECO:0007669"/>
    <property type="project" value="TreeGrafter"/>
</dbReference>
<organism evidence="9 10">
    <name type="scientific">Aquarana catesbeiana</name>
    <name type="common">American bullfrog</name>
    <name type="synonym">Rana catesbeiana</name>
    <dbReference type="NCBI Taxonomy" id="8400"/>
    <lineage>
        <taxon>Eukaryota</taxon>
        <taxon>Metazoa</taxon>
        <taxon>Chordata</taxon>
        <taxon>Craniata</taxon>
        <taxon>Vertebrata</taxon>
        <taxon>Euteleostomi</taxon>
        <taxon>Amphibia</taxon>
        <taxon>Batrachia</taxon>
        <taxon>Anura</taxon>
        <taxon>Neobatrachia</taxon>
        <taxon>Ranoidea</taxon>
        <taxon>Ranidae</taxon>
        <taxon>Aquarana</taxon>
    </lineage>
</organism>
<dbReference type="Pfam" id="PF00097">
    <property type="entry name" value="zf-C3HC4"/>
    <property type="match status" value="1"/>
</dbReference>
<evidence type="ECO:0000259" key="8">
    <source>
        <dbReference type="PROSITE" id="PS50089"/>
    </source>
</evidence>
<dbReference type="GO" id="GO:0006302">
    <property type="term" value="P:double-strand break repair"/>
    <property type="evidence" value="ECO:0007669"/>
    <property type="project" value="TreeGrafter"/>
</dbReference>
<evidence type="ECO:0000256" key="2">
    <source>
        <dbReference type="ARBA" id="ARBA00022723"/>
    </source>
</evidence>
<keyword evidence="10" id="KW-1185">Reference proteome</keyword>
<dbReference type="Proteomes" id="UP000228934">
    <property type="component" value="Unassembled WGS sequence"/>
</dbReference>
<evidence type="ECO:0000256" key="6">
    <source>
        <dbReference type="PROSITE-ProRule" id="PRU00175"/>
    </source>
</evidence>
<feature type="domain" description="RING-type" evidence="8">
    <location>
        <begin position="6"/>
        <end position="65"/>
    </location>
</feature>
<dbReference type="PROSITE" id="PS50089">
    <property type="entry name" value="ZF_RING_2"/>
    <property type="match status" value="1"/>
</dbReference>
<accession>A0A2G9R4U9</accession>
<proteinExistence type="predicted"/>
<dbReference type="EMBL" id="KV984293">
    <property type="protein sequence ID" value="PIO22886.1"/>
    <property type="molecule type" value="Genomic_DNA"/>
</dbReference>
<dbReference type="PANTHER" id="PTHR15067">
    <property type="entry name" value="E3 UBIQUITIN-PROTEIN LIGASE RNF8"/>
    <property type="match status" value="1"/>
</dbReference>